<evidence type="ECO:0000313" key="3">
    <source>
        <dbReference type="EMBL" id="GAK55664.1"/>
    </source>
</evidence>
<accession>A0A0S6W7H9</accession>
<feature type="transmembrane region" description="Helical" evidence="2">
    <location>
        <begin position="561"/>
        <end position="581"/>
    </location>
</feature>
<feature type="region of interest" description="Disordered" evidence="1">
    <location>
        <begin position="76"/>
        <end position="124"/>
    </location>
</feature>
<feature type="transmembrane region" description="Helical" evidence="2">
    <location>
        <begin position="292"/>
        <end position="313"/>
    </location>
</feature>
<feature type="transmembrane region" description="Helical" evidence="2">
    <location>
        <begin position="405"/>
        <end position="425"/>
    </location>
</feature>
<evidence type="ECO:0000256" key="1">
    <source>
        <dbReference type="SAM" id="MobiDB-lite"/>
    </source>
</evidence>
<feature type="transmembrane region" description="Helical" evidence="2">
    <location>
        <begin position="244"/>
        <end position="262"/>
    </location>
</feature>
<keyword evidence="2" id="KW-1133">Transmembrane helix</keyword>
<evidence type="ECO:0000313" key="4">
    <source>
        <dbReference type="Proteomes" id="UP000030661"/>
    </source>
</evidence>
<feature type="transmembrane region" description="Helical" evidence="2">
    <location>
        <begin position="455"/>
        <end position="473"/>
    </location>
</feature>
<dbReference type="HOGENOM" id="CLU_014077_1_0_0"/>
<organism evidence="3">
    <name type="scientific">Vecturithrix granuli</name>
    <dbReference type="NCBI Taxonomy" id="1499967"/>
    <lineage>
        <taxon>Bacteria</taxon>
        <taxon>Candidatus Moduliflexota</taxon>
        <taxon>Candidatus Vecturitrichia</taxon>
        <taxon>Candidatus Vecturitrichales</taxon>
        <taxon>Candidatus Vecturitrichaceae</taxon>
        <taxon>Candidatus Vecturithrix</taxon>
    </lineage>
</organism>
<reference evidence="3" key="1">
    <citation type="journal article" date="2015" name="PeerJ">
        <title>First genomic representation of candidate bacterial phylum KSB3 points to enhanced environmental sensing as a trigger of wastewater bulking.</title>
        <authorList>
            <person name="Sekiguchi Y."/>
            <person name="Ohashi A."/>
            <person name="Parks D.H."/>
            <person name="Yamauchi T."/>
            <person name="Tyson G.W."/>
            <person name="Hugenholtz P."/>
        </authorList>
    </citation>
    <scope>NUCLEOTIDE SEQUENCE [LARGE SCALE GENOMIC DNA]</scope>
</reference>
<dbReference type="InterPro" id="IPR019286">
    <property type="entry name" value="DUF2339_TM"/>
</dbReference>
<feature type="transmembrane region" description="Helical" evidence="2">
    <location>
        <begin position="593"/>
        <end position="611"/>
    </location>
</feature>
<evidence type="ECO:0000256" key="2">
    <source>
        <dbReference type="SAM" id="Phobius"/>
    </source>
</evidence>
<dbReference type="Proteomes" id="UP000030661">
    <property type="component" value="Unassembled WGS sequence"/>
</dbReference>
<dbReference type="AlphaFoldDB" id="A0A0S6W7H9"/>
<sequence>MRCPKCQTLMPENAAACPACGHDVALYRSFLEMKQNAATLKNDAFALFKQFDLLQQRFTQFEELLTETKETGAISFDIEEIADTPEKQPTPEVSEKPTPKATISLKEPRPTSPPSSAKTTQEKQQSEITFGQKWLLIAGVIVTVLGVGWFLKYSFDQNWIGPAGRVALAYLGGIIFLGGGELFRRKDFDIFGLYLIGGGIAILYFATFAAFQIYHLIPQSLAFLVMILITTLAGILALVYDTKWLVVLGLIGGFLTPVILSTGQDNQFVLMSYMTILNAGILSIAFFKQWRLLNYLGFFFTWLLFTGWMFAHYNESKFWMTFIFLNIFFLTYAVSPFAYHLVKGHGKRLSGLRIIVPNSFIGLGYSYILIEEHFQVEYVSIVTLVYAAIFLWMAQFIYRRNREQIGAFVMLLAEAMIFLVITIPLLFSQHWITVFWAIQATVLLWAAVKLDNKWLYGSFSVLLALTLAKFFWYDYPEIFDLRLPDMSFWPGYLHRLLERFITSGTVLAALLLSALMVTRSSNRKSGFQQAALPVLWGGFIIALFLVLNVETAAYFHDYGSQARFAAISVLWTMFSLLMMIFGFSFNLSILRKAAIALFAVTMLKVFLLDMANVSTPYRVVSFLVLGLMLIGASYLYHRFKERILPPEE</sequence>
<dbReference type="PANTHER" id="PTHR38434:SF1">
    <property type="entry name" value="BLL2549 PROTEIN"/>
    <property type="match status" value="1"/>
</dbReference>
<protein>
    <submittedName>
        <fullName evidence="3">Membrane protein</fullName>
    </submittedName>
</protein>
<feature type="transmembrane region" description="Helical" evidence="2">
    <location>
        <begin position="220"/>
        <end position="239"/>
    </location>
</feature>
<feature type="transmembrane region" description="Helical" evidence="2">
    <location>
        <begin position="134"/>
        <end position="151"/>
    </location>
</feature>
<feature type="transmembrane region" description="Helical" evidence="2">
    <location>
        <begin position="319"/>
        <end position="339"/>
    </location>
</feature>
<feature type="transmembrane region" description="Helical" evidence="2">
    <location>
        <begin position="190"/>
        <end position="214"/>
    </location>
</feature>
<dbReference type="Pfam" id="PF10101">
    <property type="entry name" value="DUF2339"/>
    <property type="match status" value="1"/>
</dbReference>
<feature type="transmembrane region" description="Helical" evidence="2">
    <location>
        <begin position="500"/>
        <end position="518"/>
    </location>
</feature>
<keyword evidence="2" id="KW-0472">Membrane</keyword>
<keyword evidence="2" id="KW-0812">Transmembrane</keyword>
<feature type="transmembrane region" description="Helical" evidence="2">
    <location>
        <begin position="376"/>
        <end position="398"/>
    </location>
</feature>
<gene>
    <name evidence="3" type="ORF">U27_02498</name>
</gene>
<feature type="transmembrane region" description="Helical" evidence="2">
    <location>
        <begin position="163"/>
        <end position="183"/>
    </location>
</feature>
<dbReference type="eggNOG" id="COG5373">
    <property type="taxonomic scope" value="Bacteria"/>
</dbReference>
<feature type="transmembrane region" description="Helical" evidence="2">
    <location>
        <begin position="351"/>
        <end position="370"/>
    </location>
</feature>
<proteinExistence type="predicted"/>
<feature type="transmembrane region" description="Helical" evidence="2">
    <location>
        <begin position="431"/>
        <end position="448"/>
    </location>
</feature>
<feature type="transmembrane region" description="Helical" evidence="2">
    <location>
        <begin position="268"/>
        <end position="287"/>
    </location>
</feature>
<dbReference type="STRING" id="1499967.U27_02498"/>
<name>A0A0S6W7H9_VECG1</name>
<feature type="transmembrane region" description="Helical" evidence="2">
    <location>
        <begin position="530"/>
        <end position="549"/>
    </location>
</feature>
<dbReference type="EMBL" id="DF820463">
    <property type="protein sequence ID" value="GAK55664.1"/>
    <property type="molecule type" value="Genomic_DNA"/>
</dbReference>
<feature type="transmembrane region" description="Helical" evidence="2">
    <location>
        <begin position="617"/>
        <end position="636"/>
    </location>
</feature>
<keyword evidence="4" id="KW-1185">Reference proteome</keyword>
<dbReference type="PANTHER" id="PTHR38434">
    <property type="entry name" value="BLL2549 PROTEIN"/>
    <property type="match status" value="1"/>
</dbReference>